<dbReference type="PIRSF" id="PIRSF006060">
    <property type="entry name" value="AA_transporter"/>
    <property type="match status" value="1"/>
</dbReference>
<dbReference type="RefSeq" id="WP_338394082.1">
    <property type="nucleotide sequence ID" value="NZ_AP025314.1"/>
</dbReference>
<feature type="transmembrane region" description="Helical" evidence="5">
    <location>
        <begin position="326"/>
        <end position="343"/>
    </location>
</feature>
<evidence type="ECO:0000313" key="7">
    <source>
        <dbReference type="Proteomes" id="UP001348817"/>
    </source>
</evidence>
<feature type="transmembrane region" description="Helical" evidence="5">
    <location>
        <begin position="153"/>
        <end position="171"/>
    </location>
</feature>
<feature type="transmembrane region" description="Helical" evidence="5">
    <location>
        <begin position="382"/>
        <end position="404"/>
    </location>
</feature>
<feature type="transmembrane region" description="Helical" evidence="5">
    <location>
        <begin position="349"/>
        <end position="370"/>
    </location>
</feature>
<feature type="transmembrane region" description="Helical" evidence="5">
    <location>
        <begin position="280"/>
        <end position="305"/>
    </location>
</feature>
<name>A0AAU9C9X3_9BACT</name>
<feature type="transmembrane region" description="Helical" evidence="5">
    <location>
        <begin position="226"/>
        <end position="246"/>
    </location>
</feature>
<dbReference type="GO" id="GO:0016020">
    <property type="term" value="C:membrane"/>
    <property type="evidence" value="ECO:0007669"/>
    <property type="project" value="UniProtKB-SubCell"/>
</dbReference>
<dbReference type="PANTHER" id="PTHR11785:SF512">
    <property type="entry name" value="SOBREMESA, ISOFORM B"/>
    <property type="match status" value="1"/>
</dbReference>
<dbReference type="GO" id="GO:0015179">
    <property type="term" value="F:L-amino acid transmembrane transporter activity"/>
    <property type="evidence" value="ECO:0007669"/>
    <property type="project" value="TreeGrafter"/>
</dbReference>
<evidence type="ECO:0000256" key="3">
    <source>
        <dbReference type="ARBA" id="ARBA00022989"/>
    </source>
</evidence>
<evidence type="ECO:0000256" key="4">
    <source>
        <dbReference type="ARBA" id="ARBA00023136"/>
    </source>
</evidence>
<feature type="transmembrane region" description="Helical" evidence="5">
    <location>
        <begin position="121"/>
        <end position="141"/>
    </location>
</feature>
<dbReference type="AlphaFoldDB" id="A0AAU9C9X3"/>
<feature type="transmembrane region" description="Helical" evidence="5">
    <location>
        <begin position="90"/>
        <end position="115"/>
    </location>
</feature>
<keyword evidence="4 5" id="KW-0472">Membrane</keyword>
<protein>
    <submittedName>
        <fullName evidence="6">Amino acid permease</fullName>
    </submittedName>
</protein>
<dbReference type="Gene3D" id="1.20.1740.10">
    <property type="entry name" value="Amino acid/polyamine transporter I"/>
    <property type="match status" value="1"/>
</dbReference>
<evidence type="ECO:0000256" key="1">
    <source>
        <dbReference type="ARBA" id="ARBA00004141"/>
    </source>
</evidence>
<feature type="transmembrane region" description="Helical" evidence="5">
    <location>
        <begin position="410"/>
        <end position="427"/>
    </location>
</feature>
<dbReference type="Pfam" id="PF13520">
    <property type="entry name" value="AA_permease_2"/>
    <property type="match status" value="1"/>
</dbReference>
<dbReference type="KEGG" id="fax:FUAX_12810"/>
<feature type="transmembrane region" description="Helical" evidence="5">
    <location>
        <begin position="12"/>
        <end position="33"/>
    </location>
</feature>
<evidence type="ECO:0000313" key="6">
    <source>
        <dbReference type="EMBL" id="BDD08849.1"/>
    </source>
</evidence>
<comment type="subcellular location">
    <subcellularLocation>
        <location evidence="1">Membrane</location>
        <topology evidence="1">Multi-pass membrane protein</topology>
    </subcellularLocation>
</comment>
<organism evidence="6 7">
    <name type="scientific">Fulvitalea axinellae</name>
    <dbReference type="NCBI Taxonomy" id="1182444"/>
    <lineage>
        <taxon>Bacteria</taxon>
        <taxon>Pseudomonadati</taxon>
        <taxon>Bacteroidota</taxon>
        <taxon>Cytophagia</taxon>
        <taxon>Cytophagales</taxon>
        <taxon>Persicobacteraceae</taxon>
        <taxon>Fulvitalea</taxon>
    </lineage>
</organism>
<accession>A0AAU9C9X3</accession>
<proteinExistence type="predicted"/>
<evidence type="ECO:0000256" key="5">
    <source>
        <dbReference type="SAM" id="Phobius"/>
    </source>
</evidence>
<dbReference type="InterPro" id="IPR050598">
    <property type="entry name" value="AminoAcid_Transporter"/>
</dbReference>
<keyword evidence="3 5" id="KW-1133">Transmembrane helix</keyword>
<dbReference type="InterPro" id="IPR002293">
    <property type="entry name" value="AA/rel_permease1"/>
</dbReference>
<keyword evidence="2 5" id="KW-0812">Transmembrane</keyword>
<keyword evidence="7" id="KW-1185">Reference proteome</keyword>
<dbReference type="EMBL" id="AP025314">
    <property type="protein sequence ID" value="BDD08849.1"/>
    <property type="molecule type" value="Genomic_DNA"/>
</dbReference>
<evidence type="ECO:0000256" key="2">
    <source>
        <dbReference type="ARBA" id="ARBA00022692"/>
    </source>
</evidence>
<dbReference type="PANTHER" id="PTHR11785">
    <property type="entry name" value="AMINO ACID TRANSPORTER"/>
    <property type="match status" value="1"/>
</dbReference>
<dbReference type="Proteomes" id="UP001348817">
    <property type="component" value="Chromosome"/>
</dbReference>
<feature type="transmembrane region" description="Helical" evidence="5">
    <location>
        <begin position="45"/>
        <end position="69"/>
    </location>
</feature>
<reference evidence="6 7" key="1">
    <citation type="submission" date="2021-12" db="EMBL/GenBank/DDBJ databases">
        <title>Genome sequencing of bacteria with rrn-lacking chromosome and rrn-plasmid.</title>
        <authorList>
            <person name="Anda M."/>
            <person name="Iwasaki W."/>
        </authorList>
    </citation>
    <scope>NUCLEOTIDE SEQUENCE [LARGE SCALE GENOMIC DNA]</scope>
    <source>
        <strain evidence="6 7">DSM 100852</strain>
    </source>
</reference>
<gene>
    <name evidence="6" type="ORF">FUAX_12810</name>
</gene>
<sequence>MSNDKIRTLGFGSTLAIVLASVIGTGIFTSVGLVAEYVDNPTHILLLWGLGGVMTLCGALCYAELGTVFPKSGGEYNALRKLYHPSLGFLFGWTSVVLDFPAANALTAIALAKYLQHLVDVPTTVLAAILVTAVTMVHAFSCKIGSRFQNSTVWLKMGLIVVFLVIGYFYLNSEAPMYYETHFEKPAPIDKWMIALLYVSYTFTGWSLAIYITDKVKDPVKTIPKTMVWGSVIITVLYLVIVYLFVSAVRIDDLKGHLDIGYLFSEAVLGDSYGKRFFDFLIAITLLSALSVDIWIGPQVSMAIGRDFRMFRWLGKINKEGVPTRGYFIQLLISLGFIFSSNFESVLLMSEFATGLFVLLTIVGVFIIRSRPSNFVIPYKTWGYPVTPLVFLVLSGAISLYILTDNFTEAVTGVFLTCLGLVFYWANQKYFPEKVKE</sequence>
<feature type="transmembrane region" description="Helical" evidence="5">
    <location>
        <begin position="191"/>
        <end position="214"/>
    </location>
</feature>